<proteinExistence type="predicted"/>
<dbReference type="EMBL" id="JAABOA010008393">
    <property type="protein sequence ID" value="KAF9535890.1"/>
    <property type="molecule type" value="Genomic_DNA"/>
</dbReference>
<sequence>MGETMEDDVRQILKLQSAVRTHQQWVRQNRTKKYGKDWKAVEWSTTLDILHNKNRPWSMYTSVDDCERRAHRIKKLHGMLPTQVEMKKRYPDAYDDDKCRMCGMETETMEHVWECTVTREKQEEGWSRAIES</sequence>
<accession>A0A9P6EUQ3</accession>
<name>A0A9P6EUQ3_9FUNG</name>
<keyword evidence="2" id="KW-1185">Reference proteome</keyword>
<reference evidence="1" key="1">
    <citation type="journal article" date="2020" name="Fungal Divers.">
        <title>Resolving the Mortierellaceae phylogeny through synthesis of multi-gene phylogenetics and phylogenomics.</title>
        <authorList>
            <person name="Vandepol N."/>
            <person name="Liber J."/>
            <person name="Desiro A."/>
            <person name="Na H."/>
            <person name="Kennedy M."/>
            <person name="Barry K."/>
            <person name="Grigoriev I.V."/>
            <person name="Miller A.N."/>
            <person name="O'Donnell K."/>
            <person name="Stajich J.E."/>
            <person name="Bonito G."/>
        </authorList>
    </citation>
    <scope>NUCLEOTIDE SEQUENCE</scope>
    <source>
        <strain evidence="1">KOD1015</strain>
    </source>
</reference>
<organism evidence="1 2">
    <name type="scientific">Lunasporangiospora selenospora</name>
    <dbReference type="NCBI Taxonomy" id="979761"/>
    <lineage>
        <taxon>Eukaryota</taxon>
        <taxon>Fungi</taxon>
        <taxon>Fungi incertae sedis</taxon>
        <taxon>Mucoromycota</taxon>
        <taxon>Mortierellomycotina</taxon>
        <taxon>Mortierellomycetes</taxon>
        <taxon>Mortierellales</taxon>
        <taxon>Mortierellaceae</taxon>
        <taxon>Lunasporangiospora</taxon>
    </lineage>
</organism>
<comment type="caution">
    <text evidence="1">The sequence shown here is derived from an EMBL/GenBank/DDBJ whole genome shotgun (WGS) entry which is preliminary data.</text>
</comment>
<dbReference type="AlphaFoldDB" id="A0A9P6EUQ3"/>
<dbReference type="OrthoDB" id="2386076at2759"/>
<dbReference type="Proteomes" id="UP000780801">
    <property type="component" value="Unassembled WGS sequence"/>
</dbReference>
<evidence type="ECO:0000313" key="1">
    <source>
        <dbReference type="EMBL" id="KAF9535890.1"/>
    </source>
</evidence>
<feature type="non-terminal residue" evidence="1">
    <location>
        <position position="132"/>
    </location>
</feature>
<gene>
    <name evidence="1" type="ORF">BGW38_010404</name>
</gene>
<evidence type="ECO:0000313" key="2">
    <source>
        <dbReference type="Proteomes" id="UP000780801"/>
    </source>
</evidence>
<protein>
    <submittedName>
        <fullName evidence="1">Uncharacterized protein</fullName>
    </submittedName>
</protein>